<dbReference type="EMBL" id="JBHSNF010000001">
    <property type="protein sequence ID" value="MFC5524181.1"/>
    <property type="molecule type" value="Genomic_DNA"/>
</dbReference>
<dbReference type="Pfam" id="PF09619">
    <property type="entry name" value="YscW"/>
    <property type="match status" value="1"/>
</dbReference>
<keyword evidence="2" id="KW-0449">Lipoprotein</keyword>
<evidence type="ECO:0000256" key="1">
    <source>
        <dbReference type="SAM" id="SignalP"/>
    </source>
</evidence>
<evidence type="ECO:0000313" key="2">
    <source>
        <dbReference type="EMBL" id="MFC5524181.1"/>
    </source>
</evidence>
<sequence>MRKTVLSLMSLAALALSACSAPNSPQQTGAGAPAPADTVGMASKIPNEVSGTISLRAGTPQPSATATLVLNLVDVSSTAVGSAPLASKTSPAGTFPQPFQLTFNPAEVKPNDLYVIQAILTDGDRHYSMPIQAPVLAKGSKNDGVAIELVAEQTPGEKVLADFTAEQKQLGGMKVSHGTKLEKDVSRGWQLFREAGQVKFIRELVDYGAKGFSSTDYAYKDGKPWAIVQQTKPSRDGKPSAIDRAGWSDDGSLVLKQHQVGDDVQPLDADTAATLKKQAMEILSLATGGKNK</sequence>
<accession>A0ABW0QGY0</accession>
<name>A0ABW0QGY0_9GAMM</name>
<dbReference type="Proteomes" id="UP001596114">
    <property type="component" value="Unassembled WGS sequence"/>
</dbReference>
<dbReference type="InterPro" id="IPR053196">
    <property type="entry name" value="Lipoprotein_YbaY-like"/>
</dbReference>
<reference evidence="3" key="1">
    <citation type="journal article" date="2019" name="Int. J. Syst. Evol. Microbiol.">
        <title>The Global Catalogue of Microorganisms (GCM) 10K type strain sequencing project: providing services to taxonomists for standard genome sequencing and annotation.</title>
        <authorList>
            <consortium name="The Broad Institute Genomics Platform"/>
            <consortium name="The Broad Institute Genome Sequencing Center for Infectious Disease"/>
            <person name="Wu L."/>
            <person name="Ma J."/>
        </authorList>
    </citation>
    <scope>NUCLEOTIDE SEQUENCE [LARGE SCALE GENOMIC DNA]</scope>
    <source>
        <strain evidence="3">CGMCC 1.16619</strain>
    </source>
</reference>
<dbReference type="PANTHER" id="PTHR38013:SF1">
    <property type="entry name" value="GLYCOPROTEIN_POLYSACCHARIDE METABOLISM"/>
    <property type="match status" value="1"/>
</dbReference>
<dbReference type="PANTHER" id="PTHR38013">
    <property type="entry name" value="GLYCOPROTEIN/POLYSACCHARIDE METABOLISM"/>
    <property type="match status" value="1"/>
</dbReference>
<protein>
    <submittedName>
        <fullName evidence="2">YbaY family lipoprotein</fullName>
    </submittedName>
</protein>
<proteinExistence type="predicted"/>
<keyword evidence="1" id="KW-0732">Signal</keyword>
<evidence type="ECO:0000313" key="3">
    <source>
        <dbReference type="Proteomes" id="UP001596114"/>
    </source>
</evidence>
<dbReference type="InterPro" id="IPR039366">
    <property type="entry name" value="Pilotin"/>
</dbReference>
<keyword evidence="3" id="KW-1185">Reference proteome</keyword>
<gene>
    <name evidence="2" type="ORF">ACFPPA_00345</name>
</gene>
<organism evidence="2 3">
    <name type="scientific">Rhodanobacter ginsengisoli</name>
    <dbReference type="NCBI Taxonomy" id="418646"/>
    <lineage>
        <taxon>Bacteria</taxon>
        <taxon>Pseudomonadati</taxon>
        <taxon>Pseudomonadota</taxon>
        <taxon>Gammaproteobacteria</taxon>
        <taxon>Lysobacterales</taxon>
        <taxon>Rhodanobacteraceae</taxon>
        <taxon>Rhodanobacter</taxon>
    </lineage>
</organism>
<dbReference type="PROSITE" id="PS51257">
    <property type="entry name" value="PROKAR_LIPOPROTEIN"/>
    <property type="match status" value="1"/>
</dbReference>
<comment type="caution">
    <text evidence="2">The sequence shown here is derived from an EMBL/GenBank/DDBJ whole genome shotgun (WGS) entry which is preliminary data.</text>
</comment>
<feature type="chain" id="PRO_5045850183" evidence="1">
    <location>
        <begin position="21"/>
        <end position="292"/>
    </location>
</feature>
<feature type="signal peptide" evidence="1">
    <location>
        <begin position="1"/>
        <end position="20"/>
    </location>
</feature>
<dbReference type="RefSeq" id="WP_377316143.1">
    <property type="nucleotide sequence ID" value="NZ_JBHSNF010000001.1"/>
</dbReference>